<keyword evidence="2" id="KW-1185">Reference proteome</keyword>
<proteinExistence type="predicted"/>
<evidence type="ECO:0000313" key="2">
    <source>
        <dbReference type="Proteomes" id="UP000638732"/>
    </source>
</evidence>
<dbReference type="EMBL" id="WWEO01000039">
    <property type="protein sequence ID" value="NCD68690.1"/>
    <property type="molecule type" value="Genomic_DNA"/>
</dbReference>
<sequence>MSIRKKVIEDDLAQIFTQRLESTLFYLLDDDDPVNIYMLTEIGKLLKIDVSNLFPSTFKSGAYNLKVLSQGDIDRALNVAEALYETCIRFQKFDLALIVNSEVSRAINETSLPLNWIDGKFIG</sequence>
<protein>
    <submittedName>
        <fullName evidence="1">Uncharacterized protein</fullName>
    </submittedName>
</protein>
<evidence type="ECO:0000313" key="1">
    <source>
        <dbReference type="EMBL" id="NCD68690.1"/>
    </source>
</evidence>
<gene>
    <name evidence="1" type="ORF">GSY63_04910</name>
</gene>
<dbReference type="AlphaFoldDB" id="A0A965ZDG2"/>
<reference evidence="1" key="1">
    <citation type="submission" date="2020-01" db="EMBL/GenBank/DDBJ databases">
        <authorList>
            <person name="Seo Y.L."/>
        </authorList>
    </citation>
    <scope>NUCLEOTIDE SEQUENCE</scope>
    <source>
        <strain evidence="1">R11</strain>
    </source>
</reference>
<accession>A0A965ZDG2</accession>
<organism evidence="1 2">
    <name type="scientific">Mucilaginibacter agri</name>
    <dbReference type="NCBI Taxonomy" id="2695265"/>
    <lineage>
        <taxon>Bacteria</taxon>
        <taxon>Pseudomonadati</taxon>
        <taxon>Bacteroidota</taxon>
        <taxon>Sphingobacteriia</taxon>
        <taxon>Sphingobacteriales</taxon>
        <taxon>Sphingobacteriaceae</taxon>
        <taxon>Mucilaginibacter</taxon>
    </lineage>
</organism>
<dbReference type="RefSeq" id="WP_166584713.1">
    <property type="nucleotide sequence ID" value="NZ_WWEO01000039.1"/>
</dbReference>
<reference evidence="1" key="2">
    <citation type="submission" date="2020-10" db="EMBL/GenBank/DDBJ databases">
        <title>Mucilaginibacter sp. nov., isolated from soil.</title>
        <authorList>
            <person name="Jeon C.O."/>
        </authorList>
    </citation>
    <scope>NUCLEOTIDE SEQUENCE</scope>
    <source>
        <strain evidence="1">R11</strain>
    </source>
</reference>
<dbReference type="Proteomes" id="UP000638732">
    <property type="component" value="Unassembled WGS sequence"/>
</dbReference>
<comment type="caution">
    <text evidence="1">The sequence shown here is derived from an EMBL/GenBank/DDBJ whole genome shotgun (WGS) entry which is preliminary data.</text>
</comment>
<name>A0A965ZDG2_9SPHI</name>